<comment type="caution">
    <text evidence="3">The sequence shown here is derived from an EMBL/GenBank/DDBJ whole genome shotgun (WGS) entry which is preliminary data.</text>
</comment>
<keyword evidence="3" id="KW-0378">Hydrolase</keyword>
<evidence type="ECO:0000256" key="1">
    <source>
        <dbReference type="SAM" id="MobiDB-lite"/>
    </source>
</evidence>
<keyword evidence="3" id="KW-0067">ATP-binding</keyword>
<evidence type="ECO:0000313" key="3">
    <source>
        <dbReference type="EMBL" id="KAF7317187.1"/>
    </source>
</evidence>
<reference evidence="3" key="1">
    <citation type="submission" date="2020-05" db="EMBL/GenBank/DDBJ databases">
        <title>Mycena genomes resolve the evolution of fungal bioluminescence.</title>
        <authorList>
            <person name="Tsai I.J."/>
        </authorList>
    </citation>
    <scope>NUCLEOTIDE SEQUENCE</scope>
    <source>
        <strain evidence="3">110903Hualien_Pintung</strain>
    </source>
</reference>
<accession>A0A8H6TI93</accession>
<feature type="compositionally biased region" description="Acidic residues" evidence="1">
    <location>
        <begin position="33"/>
        <end position="43"/>
    </location>
</feature>
<gene>
    <name evidence="3" type="ORF">HMN09_00453600</name>
</gene>
<dbReference type="InterPro" id="IPR025476">
    <property type="entry name" value="Helitron_helicase-like"/>
</dbReference>
<dbReference type="Proteomes" id="UP000613580">
    <property type="component" value="Unassembled WGS sequence"/>
</dbReference>
<feature type="domain" description="Helitron helicase-like" evidence="2">
    <location>
        <begin position="171"/>
        <end position="308"/>
    </location>
</feature>
<evidence type="ECO:0000313" key="4">
    <source>
        <dbReference type="Proteomes" id="UP000613580"/>
    </source>
</evidence>
<proteinExistence type="predicted"/>
<protein>
    <submittedName>
        <fullName evidence="3">ATP-dependent DNA helicase</fullName>
    </submittedName>
</protein>
<dbReference type="GO" id="GO:0004386">
    <property type="term" value="F:helicase activity"/>
    <property type="evidence" value="ECO:0007669"/>
    <property type="project" value="UniProtKB-KW"/>
</dbReference>
<dbReference type="AlphaFoldDB" id="A0A8H6TI93"/>
<keyword evidence="3" id="KW-0347">Helicase</keyword>
<evidence type="ECO:0000259" key="2">
    <source>
        <dbReference type="Pfam" id="PF14214"/>
    </source>
</evidence>
<dbReference type="OrthoDB" id="432234at2759"/>
<dbReference type="EMBL" id="JACAZE010000005">
    <property type="protein sequence ID" value="KAF7317187.1"/>
    <property type="molecule type" value="Genomic_DNA"/>
</dbReference>
<sequence>MRYVEDESVLDKEHAGYVPVDMGDVLEGRAPAEEDGAEDEAEDDRTYRLGRVDLPPVAIDDEDDGDQEIIDPRVFPLQAHGCVDLDGEGISDAALFHNAAVNLLSAPQQRDSAVRPGNQYVNEYPRTEGKRRTDGGAANPNHMLGTFPFLFPCGVGGLEVDREDTVTYEAHIRWALQYDDGRFRKDLHFVFQGFGVVLKRNVGQAAVLQIKRATYIANEQAFLRLSAADFVAAAKEESAKRQISNPVIRSLRKQITTVRARVMGTDESRISIRAQVWGMIVRFNPPTIWTTINLADTGDPVAQVLAGAEIDLDHFIATAGPDSETRSRTIAA</sequence>
<keyword evidence="3" id="KW-0547">Nucleotide-binding</keyword>
<dbReference type="Pfam" id="PF14214">
    <property type="entry name" value="Helitron_like_N"/>
    <property type="match status" value="1"/>
</dbReference>
<keyword evidence="4" id="KW-1185">Reference proteome</keyword>
<name>A0A8H6TI93_MYCCL</name>
<feature type="region of interest" description="Disordered" evidence="1">
    <location>
        <begin position="1"/>
        <end position="44"/>
    </location>
</feature>
<organism evidence="3 4">
    <name type="scientific">Mycena chlorophos</name>
    <name type="common">Agaric fungus</name>
    <name type="synonym">Agaricus chlorophos</name>
    <dbReference type="NCBI Taxonomy" id="658473"/>
    <lineage>
        <taxon>Eukaryota</taxon>
        <taxon>Fungi</taxon>
        <taxon>Dikarya</taxon>
        <taxon>Basidiomycota</taxon>
        <taxon>Agaricomycotina</taxon>
        <taxon>Agaricomycetes</taxon>
        <taxon>Agaricomycetidae</taxon>
        <taxon>Agaricales</taxon>
        <taxon>Marasmiineae</taxon>
        <taxon>Mycenaceae</taxon>
        <taxon>Mycena</taxon>
    </lineage>
</organism>